<dbReference type="SUPFAM" id="SSF56672">
    <property type="entry name" value="DNA/RNA polymerases"/>
    <property type="match status" value="1"/>
</dbReference>
<dbReference type="EMBL" id="BAABME010000678">
    <property type="protein sequence ID" value="GAA0144675.1"/>
    <property type="molecule type" value="Genomic_DNA"/>
</dbReference>
<dbReference type="Pfam" id="PF00078">
    <property type="entry name" value="RVT_1"/>
    <property type="match status" value="1"/>
</dbReference>
<dbReference type="PANTHER" id="PTHR31635">
    <property type="entry name" value="REVERSE TRANSCRIPTASE DOMAIN-CONTAINING PROTEIN-RELATED"/>
    <property type="match status" value="1"/>
</dbReference>
<feature type="domain" description="Reverse transcriptase" evidence="1">
    <location>
        <begin position="1"/>
        <end position="109"/>
    </location>
</feature>
<name>A0AAV3NZD1_LITER</name>
<dbReference type="AlphaFoldDB" id="A0AAV3NZD1"/>
<organism evidence="2 3">
    <name type="scientific">Lithospermum erythrorhizon</name>
    <name type="common">Purple gromwell</name>
    <name type="synonym">Lithospermum officinale var. erythrorhizon</name>
    <dbReference type="NCBI Taxonomy" id="34254"/>
    <lineage>
        <taxon>Eukaryota</taxon>
        <taxon>Viridiplantae</taxon>
        <taxon>Streptophyta</taxon>
        <taxon>Embryophyta</taxon>
        <taxon>Tracheophyta</taxon>
        <taxon>Spermatophyta</taxon>
        <taxon>Magnoliopsida</taxon>
        <taxon>eudicotyledons</taxon>
        <taxon>Gunneridae</taxon>
        <taxon>Pentapetalae</taxon>
        <taxon>asterids</taxon>
        <taxon>lamiids</taxon>
        <taxon>Boraginales</taxon>
        <taxon>Boraginaceae</taxon>
        <taxon>Boraginoideae</taxon>
        <taxon>Lithospermeae</taxon>
        <taxon>Lithospermum</taxon>
    </lineage>
</organism>
<dbReference type="PROSITE" id="PS50878">
    <property type="entry name" value="RT_POL"/>
    <property type="match status" value="1"/>
</dbReference>
<sequence>MASSKAEAPKKISLWLKNLPTPYKAPKEKKNGLPAIKIDMSKAFDRIKWDFLFVVMEQLRFPQHWISLIKECISTVQFSVLVNGQTTTPFKPSCGLRQGDPLSPILFAI</sequence>
<proteinExistence type="predicted"/>
<accession>A0AAV3NZD1</accession>
<evidence type="ECO:0000313" key="2">
    <source>
        <dbReference type="EMBL" id="GAA0144675.1"/>
    </source>
</evidence>
<evidence type="ECO:0000259" key="1">
    <source>
        <dbReference type="PROSITE" id="PS50878"/>
    </source>
</evidence>
<protein>
    <recommendedName>
        <fullName evidence="1">Reverse transcriptase domain-containing protein</fullName>
    </recommendedName>
</protein>
<evidence type="ECO:0000313" key="3">
    <source>
        <dbReference type="Proteomes" id="UP001454036"/>
    </source>
</evidence>
<dbReference type="PANTHER" id="PTHR31635:SF196">
    <property type="entry name" value="REVERSE TRANSCRIPTASE DOMAIN-CONTAINING PROTEIN-RELATED"/>
    <property type="match status" value="1"/>
</dbReference>
<comment type="caution">
    <text evidence="2">The sequence shown here is derived from an EMBL/GenBank/DDBJ whole genome shotgun (WGS) entry which is preliminary data.</text>
</comment>
<gene>
    <name evidence="2" type="ORF">LIER_05060</name>
</gene>
<dbReference type="InterPro" id="IPR000477">
    <property type="entry name" value="RT_dom"/>
</dbReference>
<dbReference type="InterPro" id="IPR043502">
    <property type="entry name" value="DNA/RNA_pol_sf"/>
</dbReference>
<reference evidence="2 3" key="1">
    <citation type="submission" date="2024-01" db="EMBL/GenBank/DDBJ databases">
        <title>The complete chloroplast genome sequence of Lithospermum erythrorhizon: insights into the phylogenetic relationship among Boraginaceae species and the maternal lineages of purple gromwells.</title>
        <authorList>
            <person name="Okada T."/>
            <person name="Watanabe K."/>
        </authorList>
    </citation>
    <scope>NUCLEOTIDE SEQUENCE [LARGE SCALE GENOMIC DNA]</scope>
</reference>
<keyword evidence="3" id="KW-1185">Reference proteome</keyword>
<dbReference type="Proteomes" id="UP001454036">
    <property type="component" value="Unassembled WGS sequence"/>
</dbReference>